<sequence>MGAKAGATPRPHSRGEPDARERPTDTDADTDTDTDTDADTHTDADADTRLGDAMSAGITVDALTKRYGPVAAVDGLSFTVEPGLVTGFLGPNGAGKTTTLRMLLGLVTPTSGTALIDGRPYAGLRRPRRVVGAVLEATGFHPGRRGRDHLRVLAQAGGIAPSRVDEVLEQVGLGDAGGRRVGGYSLGMRQRLGLASALLGDPQVLVLDEPANGLDPAGMADLRDLLRGLAAEGRTVLMSSHVLSEVAQTVDRVVIVAGGTLRHAGPLAELTAAQGETLEAAFLRLTATPDTDPSGAVTAPVRG</sequence>
<feature type="compositionally biased region" description="Acidic residues" evidence="5">
    <location>
        <begin position="26"/>
        <end position="37"/>
    </location>
</feature>
<evidence type="ECO:0000313" key="8">
    <source>
        <dbReference type="Proteomes" id="UP000183015"/>
    </source>
</evidence>
<evidence type="ECO:0000256" key="4">
    <source>
        <dbReference type="ARBA" id="ARBA00022840"/>
    </source>
</evidence>
<dbReference type="InterPro" id="IPR003439">
    <property type="entry name" value="ABC_transporter-like_ATP-bd"/>
</dbReference>
<organism evidence="7 8">
    <name type="scientific">Streptacidiphilus jiangxiensis</name>
    <dbReference type="NCBI Taxonomy" id="235985"/>
    <lineage>
        <taxon>Bacteria</taxon>
        <taxon>Bacillati</taxon>
        <taxon>Actinomycetota</taxon>
        <taxon>Actinomycetes</taxon>
        <taxon>Kitasatosporales</taxon>
        <taxon>Streptomycetaceae</taxon>
        <taxon>Streptacidiphilus</taxon>
    </lineage>
</organism>
<dbReference type="GO" id="GO:0016887">
    <property type="term" value="F:ATP hydrolysis activity"/>
    <property type="evidence" value="ECO:0007669"/>
    <property type="project" value="InterPro"/>
</dbReference>
<dbReference type="InterPro" id="IPR003593">
    <property type="entry name" value="AAA+_ATPase"/>
</dbReference>
<dbReference type="PANTHER" id="PTHR43335:SF4">
    <property type="entry name" value="ABC TRANSPORTER, ATP-BINDING PROTEIN"/>
    <property type="match status" value="1"/>
</dbReference>
<proteinExistence type="inferred from homology"/>
<dbReference type="EMBL" id="FOAZ01000006">
    <property type="protein sequence ID" value="SEL19224.1"/>
    <property type="molecule type" value="Genomic_DNA"/>
</dbReference>
<keyword evidence="8" id="KW-1185">Reference proteome</keyword>
<reference evidence="8" key="1">
    <citation type="submission" date="2016-10" db="EMBL/GenBank/DDBJ databases">
        <authorList>
            <person name="Varghese N."/>
        </authorList>
    </citation>
    <scope>NUCLEOTIDE SEQUENCE [LARGE SCALE GENOMIC DNA]</scope>
    <source>
        <strain evidence="8">DSM 45096 / BCRC 16803 / CGMCC 4.1857 / CIP 109030 / JCM 12277 / KCTC 19219 / NBRC 100920 / 33214</strain>
    </source>
</reference>
<dbReference type="PANTHER" id="PTHR43335">
    <property type="entry name" value="ABC TRANSPORTER, ATP-BINDING PROTEIN"/>
    <property type="match status" value="1"/>
</dbReference>
<dbReference type="Gene3D" id="3.40.50.300">
    <property type="entry name" value="P-loop containing nucleotide triphosphate hydrolases"/>
    <property type="match status" value="1"/>
</dbReference>
<feature type="compositionally biased region" description="Basic and acidic residues" evidence="5">
    <location>
        <begin position="38"/>
        <end position="48"/>
    </location>
</feature>
<accession>A0A1H7N6Y7</accession>
<feature type="region of interest" description="Disordered" evidence="5">
    <location>
        <begin position="1"/>
        <end position="48"/>
    </location>
</feature>
<dbReference type="InterPro" id="IPR027417">
    <property type="entry name" value="P-loop_NTPase"/>
</dbReference>
<evidence type="ECO:0000313" key="7">
    <source>
        <dbReference type="EMBL" id="SEL19224.1"/>
    </source>
</evidence>
<keyword evidence="4 7" id="KW-0067">ATP-binding</keyword>
<dbReference type="AlphaFoldDB" id="A0A1H7N6Y7"/>
<comment type="similarity">
    <text evidence="1">Belongs to the ABC transporter superfamily.</text>
</comment>
<dbReference type="RefSeq" id="WP_425314684.1">
    <property type="nucleotide sequence ID" value="NZ_BBPN01000021.1"/>
</dbReference>
<dbReference type="SUPFAM" id="SSF52540">
    <property type="entry name" value="P-loop containing nucleoside triphosphate hydrolases"/>
    <property type="match status" value="1"/>
</dbReference>
<evidence type="ECO:0000256" key="5">
    <source>
        <dbReference type="SAM" id="MobiDB-lite"/>
    </source>
</evidence>
<evidence type="ECO:0000256" key="3">
    <source>
        <dbReference type="ARBA" id="ARBA00022741"/>
    </source>
</evidence>
<gene>
    <name evidence="7" type="ORF">SAMN05414137_106236</name>
</gene>
<evidence type="ECO:0000256" key="1">
    <source>
        <dbReference type="ARBA" id="ARBA00005417"/>
    </source>
</evidence>
<dbReference type="STRING" id="235985.SAMN05414137_106236"/>
<dbReference type="Pfam" id="PF00005">
    <property type="entry name" value="ABC_tran"/>
    <property type="match status" value="1"/>
</dbReference>
<evidence type="ECO:0000256" key="2">
    <source>
        <dbReference type="ARBA" id="ARBA00022448"/>
    </source>
</evidence>
<dbReference type="InterPro" id="IPR017871">
    <property type="entry name" value="ABC_transporter-like_CS"/>
</dbReference>
<keyword evidence="3" id="KW-0547">Nucleotide-binding</keyword>
<dbReference type="PROSITE" id="PS50893">
    <property type="entry name" value="ABC_TRANSPORTER_2"/>
    <property type="match status" value="1"/>
</dbReference>
<dbReference type="Proteomes" id="UP000183015">
    <property type="component" value="Unassembled WGS sequence"/>
</dbReference>
<evidence type="ECO:0000259" key="6">
    <source>
        <dbReference type="PROSITE" id="PS50893"/>
    </source>
</evidence>
<dbReference type="GO" id="GO:0005524">
    <property type="term" value="F:ATP binding"/>
    <property type="evidence" value="ECO:0007669"/>
    <property type="project" value="UniProtKB-KW"/>
</dbReference>
<keyword evidence="2" id="KW-0813">Transport</keyword>
<dbReference type="SMART" id="SM00382">
    <property type="entry name" value="AAA"/>
    <property type="match status" value="1"/>
</dbReference>
<dbReference type="PROSITE" id="PS00211">
    <property type="entry name" value="ABC_TRANSPORTER_1"/>
    <property type="match status" value="1"/>
</dbReference>
<feature type="domain" description="ABC transporter" evidence="6">
    <location>
        <begin position="58"/>
        <end position="283"/>
    </location>
</feature>
<protein>
    <submittedName>
        <fullName evidence="7">ABC-2 type transport system ATP-binding protein</fullName>
    </submittedName>
</protein>
<dbReference type="eggNOG" id="COG1131">
    <property type="taxonomic scope" value="Bacteria"/>
</dbReference>
<name>A0A1H7N6Y7_STRJI</name>
<feature type="compositionally biased region" description="Basic and acidic residues" evidence="5">
    <location>
        <begin position="13"/>
        <end position="25"/>
    </location>
</feature>